<dbReference type="SUPFAM" id="SSF48317">
    <property type="entry name" value="Acid phosphatase/Vanadium-dependent haloperoxidase"/>
    <property type="match status" value="1"/>
</dbReference>
<proteinExistence type="predicted"/>
<evidence type="ECO:0000256" key="1">
    <source>
        <dbReference type="SAM" id="Phobius"/>
    </source>
</evidence>
<dbReference type="InterPro" id="IPR000326">
    <property type="entry name" value="PAP2/HPO"/>
</dbReference>
<dbReference type="Gene3D" id="1.20.144.10">
    <property type="entry name" value="Phosphatidic acid phosphatase type 2/haloperoxidase"/>
    <property type="match status" value="1"/>
</dbReference>
<feature type="transmembrane region" description="Helical" evidence="1">
    <location>
        <begin position="26"/>
        <end position="45"/>
    </location>
</feature>
<comment type="caution">
    <text evidence="3">The sequence shown here is derived from an EMBL/GenBank/DDBJ whole genome shotgun (WGS) entry which is preliminary data.</text>
</comment>
<dbReference type="RefSeq" id="WP_342808773.1">
    <property type="nucleotide sequence ID" value="NZ_JAOPJZ010000007.1"/>
</dbReference>
<feature type="transmembrane region" description="Helical" evidence="1">
    <location>
        <begin position="133"/>
        <end position="152"/>
    </location>
</feature>
<dbReference type="EMBL" id="JAOPJZ010000007">
    <property type="protein sequence ID" value="MCU4752431.1"/>
    <property type="molecule type" value="Genomic_DNA"/>
</dbReference>
<keyword evidence="1" id="KW-1133">Transmembrane helix</keyword>
<dbReference type="AlphaFoldDB" id="A0AAP2Z815"/>
<feature type="domain" description="Phosphatidic acid phosphatase type 2/haloperoxidase" evidence="2">
    <location>
        <begin position="65"/>
        <end position="173"/>
    </location>
</feature>
<name>A0AAP2Z815_9EURY</name>
<feature type="transmembrane region" description="Helical" evidence="1">
    <location>
        <begin position="109"/>
        <end position="126"/>
    </location>
</feature>
<feature type="transmembrane region" description="Helical" evidence="1">
    <location>
        <begin position="158"/>
        <end position="175"/>
    </location>
</feature>
<keyword evidence="1" id="KW-0472">Membrane</keyword>
<dbReference type="Pfam" id="PF01569">
    <property type="entry name" value="PAP2"/>
    <property type="match status" value="1"/>
</dbReference>
<protein>
    <submittedName>
        <fullName evidence="3">Phosphatase PAP2 family protein</fullName>
    </submittedName>
</protein>
<evidence type="ECO:0000259" key="2">
    <source>
        <dbReference type="SMART" id="SM00014"/>
    </source>
</evidence>
<keyword evidence="1" id="KW-0812">Transmembrane</keyword>
<dbReference type="PANTHER" id="PTHR14969:SF13">
    <property type="entry name" value="AT30094P"/>
    <property type="match status" value="1"/>
</dbReference>
<gene>
    <name evidence="3" type="ORF">OB919_10605</name>
</gene>
<organism evidence="3 4">
    <name type="scientific">Natronosalvus hydrolyticus</name>
    <dbReference type="NCBI Taxonomy" id="2979988"/>
    <lineage>
        <taxon>Archaea</taxon>
        <taxon>Methanobacteriati</taxon>
        <taxon>Methanobacteriota</taxon>
        <taxon>Stenosarchaea group</taxon>
        <taxon>Halobacteria</taxon>
        <taxon>Halobacteriales</taxon>
        <taxon>Natrialbaceae</taxon>
        <taxon>Natronosalvus</taxon>
    </lineage>
</organism>
<reference evidence="3 4" key="1">
    <citation type="submission" date="2022-09" db="EMBL/GenBank/DDBJ databases">
        <title>Enrichment on poylsaccharides allowed isolation of novel metabolic and taxonomic groups of Haloarchaea.</title>
        <authorList>
            <person name="Sorokin D.Y."/>
            <person name="Elcheninov A.G."/>
            <person name="Khizhniak T.V."/>
            <person name="Kolganova T.V."/>
            <person name="Kublanov I.V."/>
        </authorList>
    </citation>
    <scope>NUCLEOTIDE SEQUENCE [LARGE SCALE GENOMIC DNA]</scope>
    <source>
        <strain evidence="3 4">AArc-curdl1</strain>
    </source>
</reference>
<dbReference type="SMART" id="SM00014">
    <property type="entry name" value="acidPPc"/>
    <property type="match status" value="1"/>
</dbReference>
<evidence type="ECO:0000313" key="3">
    <source>
        <dbReference type="EMBL" id="MCU4752431.1"/>
    </source>
</evidence>
<dbReference type="PANTHER" id="PTHR14969">
    <property type="entry name" value="SPHINGOSINE-1-PHOSPHATE PHOSPHOHYDROLASE"/>
    <property type="match status" value="1"/>
</dbReference>
<dbReference type="Proteomes" id="UP001321047">
    <property type="component" value="Unassembled WGS sequence"/>
</dbReference>
<accession>A0AAP2Z815</accession>
<feature type="transmembrane region" description="Helical" evidence="1">
    <location>
        <begin position="182"/>
        <end position="199"/>
    </location>
</feature>
<sequence length="209" mass="21909">MRRSLGVTAAIREVIPEWSISGFELLALLGDIPLLIVTVGALFLADVTGVLRPAENEERCCSNRTMFVIATIFGGLALVVLVKAAFSALRPPETLHAVSSSEYGFPSGHTMAATVTWGALALWVPLATRRTRVVLASAFVLLVGLSRLALGVHSLVDVVAAVSFGVFFLVVMGWVPDRRAGPAFAVAIAALAVLVSGGSSRSPGTRRNG</sequence>
<feature type="transmembrane region" description="Helical" evidence="1">
    <location>
        <begin position="66"/>
        <end position="89"/>
    </location>
</feature>
<keyword evidence="4" id="KW-1185">Reference proteome</keyword>
<evidence type="ECO:0000313" key="4">
    <source>
        <dbReference type="Proteomes" id="UP001321047"/>
    </source>
</evidence>
<dbReference type="InterPro" id="IPR036938">
    <property type="entry name" value="PAP2/HPO_sf"/>
</dbReference>